<accession>A0A5M3TEK0</accession>
<sequence length="40" mass="4653">MNYHELPLMIPLLATGYVLTIYLLLMVAKHTAARFSRFRS</sequence>
<dbReference type="EMBL" id="BIMW01000190">
    <property type="protein sequence ID" value="GCE96438.1"/>
    <property type="molecule type" value="Genomic_DNA"/>
</dbReference>
<dbReference type="Proteomes" id="UP000326169">
    <property type="component" value="Unassembled WGS sequence"/>
</dbReference>
<organism evidence="2 3">
    <name type="scientific">Limnospira platensis NIES-46</name>
    <dbReference type="NCBI Taxonomy" id="1236695"/>
    <lineage>
        <taxon>Bacteria</taxon>
        <taxon>Bacillati</taxon>
        <taxon>Cyanobacteriota</taxon>
        <taxon>Cyanophyceae</taxon>
        <taxon>Oscillatoriophycideae</taxon>
        <taxon>Oscillatoriales</taxon>
        <taxon>Sirenicapillariaceae</taxon>
        <taxon>Limnospira</taxon>
    </lineage>
</organism>
<dbReference type="RefSeq" id="WP_006625852.1">
    <property type="nucleotide sequence ID" value="NZ_BIMW01000190.1"/>
</dbReference>
<feature type="transmembrane region" description="Helical" evidence="1">
    <location>
        <begin position="6"/>
        <end position="28"/>
    </location>
</feature>
<dbReference type="GeneID" id="301686175"/>
<evidence type="ECO:0000313" key="3">
    <source>
        <dbReference type="Proteomes" id="UP000326169"/>
    </source>
</evidence>
<keyword evidence="1" id="KW-0472">Membrane</keyword>
<reference evidence="2 3" key="1">
    <citation type="journal article" date="2019" name="J Genomics">
        <title>The Draft Genome of a Hydrogen-producing Cyanobacterium, Arthrospira platensis NIES-46.</title>
        <authorList>
            <person name="Suzuki S."/>
            <person name="Yamaguchi H."/>
            <person name="Kawachi M."/>
        </authorList>
    </citation>
    <scope>NUCLEOTIDE SEQUENCE [LARGE SCALE GENOMIC DNA]</scope>
    <source>
        <strain evidence="2 3">NIES-46</strain>
    </source>
</reference>
<keyword evidence="3" id="KW-1185">Reference proteome</keyword>
<keyword evidence="1" id="KW-1133">Transmembrane helix</keyword>
<gene>
    <name evidence="2" type="ORF">NIES46_45100</name>
</gene>
<evidence type="ECO:0000313" key="2">
    <source>
        <dbReference type="EMBL" id="GCE96438.1"/>
    </source>
</evidence>
<protein>
    <submittedName>
        <fullName evidence="2">Uncharacterized protein</fullName>
    </submittedName>
</protein>
<comment type="caution">
    <text evidence="2">The sequence shown here is derived from an EMBL/GenBank/DDBJ whole genome shotgun (WGS) entry which is preliminary data.</text>
</comment>
<name>A0A5M3TEK0_LIMPL</name>
<keyword evidence="1" id="KW-0812">Transmembrane</keyword>
<proteinExistence type="predicted"/>
<evidence type="ECO:0000256" key="1">
    <source>
        <dbReference type="SAM" id="Phobius"/>
    </source>
</evidence>